<protein>
    <submittedName>
        <fullName evidence="1">Uncharacterized protein</fullName>
    </submittedName>
</protein>
<name>A0ABQ0HVY6_GORRU</name>
<reference evidence="1 2" key="1">
    <citation type="submission" date="2012-08" db="EMBL/GenBank/DDBJ databases">
        <title>Whole genome shotgun sequence of Gordonia rubripertincta NBRC 101908.</title>
        <authorList>
            <person name="Takarada H."/>
            <person name="Hosoyama A."/>
            <person name="Tsuchikane K."/>
            <person name="Katsumata H."/>
            <person name="Baba S."/>
            <person name="Ohji S."/>
            <person name="Yamazaki S."/>
            <person name="Fujita N."/>
        </authorList>
    </citation>
    <scope>NUCLEOTIDE SEQUENCE [LARGE SCALE GENOMIC DNA]</scope>
    <source>
        <strain evidence="1 2">NBRC 101908</strain>
    </source>
</reference>
<keyword evidence="2" id="KW-1185">Reference proteome</keyword>
<comment type="caution">
    <text evidence="1">The sequence shown here is derived from an EMBL/GenBank/DDBJ whole genome shotgun (WGS) entry which is preliminary data.</text>
</comment>
<dbReference type="EMBL" id="BAHB01000074">
    <property type="protein sequence ID" value="GAB86420.1"/>
    <property type="molecule type" value="Genomic_DNA"/>
</dbReference>
<gene>
    <name evidence="1" type="ORF">GORBP_074_00200</name>
</gene>
<evidence type="ECO:0000313" key="2">
    <source>
        <dbReference type="Proteomes" id="UP000010744"/>
    </source>
</evidence>
<organism evidence="1 2">
    <name type="scientific">Gordonia rubripertincta NBRC 101908</name>
    <dbReference type="NCBI Taxonomy" id="1077975"/>
    <lineage>
        <taxon>Bacteria</taxon>
        <taxon>Bacillati</taxon>
        <taxon>Actinomycetota</taxon>
        <taxon>Actinomycetes</taxon>
        <taxon>Mycobacteriales</taxon>
        <taxon>Gordoniaceae</taxon>
        <taxon>Gordonia</taxon>
    </lineage>
</organism>
<dbReference type="Proteomes" id="UP000010744">
    <property type="component" value="Unassembled WGS sequence"/>
</dbReference>
<sequence>MIPSRARLTGWKFGPISAAADMVSTRGAAIEQAGHDIESSCEALPAVRAWDGPSHAAATSAFGRARGQTGDIGKLADRLVDSLTQGYWTLTSAKDKLLGKVAEIEGGGLFLIHDHWAITLRPMPMTRARAKELFAQRDSLQEQLNPLVTAMGQADDSVSESVQRAARVAGFEMRSSSIPQVTPWLVKPEDDVPDPSTLPGQLYQRSVSEADASVTVAETTTGVDSDGQEFTTLIMQDGSRVVRTEIGQSRGVIWTEDRYDPRGELVWSTSATDWLNGRTMVSTRYADRTLVSVLHGEDGRIISGEVLPKGQHDDARPLDSAFFSHPALTTVGGGLAGAEQISDNALKKELPTLTKNEFQNLKAGTKFGGYGLGIGIALYDVATAGEPEEKCQAAISGLASAVGGTALGAAGGLVPIPVVDVAAAGAGTVAGAWLFGFLGSELGRAVCYDE</sequence>
<proteinExistence type="predicted"/>
<accession>A0ABQ0HVY6</accession>
<evidence type="ECO:0000313" key="1">
    <source>
        <dbReference type="EMBL" id="GAB86420.1"/>
    </source>
</evidence>